<proteinExistence type="predicted"/>
<name>A0A934J6U7_9BACL</name>
<keyword evidence="2" id="KW-1185">Reference proteome</keyword>
<evidence type="ECO:0000313" key="1">
    <source>
        <dbReference type="EMBL" id="MBJ6361821.1"/>
    </source>
</evidence>
<organism evidence="1 2">
    <name type="scientific">Paenibacillus roseus</name>
    <dbReference type="NCBI Taxonomy" id="2798579"/>
    <lineage>
        <taxon>Bacteria</taxon>
        <taxon>Bacillati</taxon>
        <taxon>Bacillota</taxon>
        <taxon>Bacilli</taxon>
        <taxon>Bacillales</taxon>
        <taxon>Paenibacillaceae</taxon>
        <taxon>Paenibacillus</taxon>
    </lineage>
</organism>
<dbReference type="AlphaFoldDB" id="A0A934J6U7"/>
<comment type="caution">
    <text evidence="1">The sequence shown here is derived from an EMBL/GenBank/DDBJ whole genome shotgun (WGS) entry which is preliminary data.</text>
</comment>
<protein>
    <recommendedName>
        <fullName evidence="3">Phosphoadenosine phosphosulphate reductase domain-containing protein</fullName>
    </recommendedName>
</protein>
<dbReference type="EMBL" id="JAELUP010000056">
    <property type="protein sequence ID" value="MBJ6361821.1"/>
    <property type="molecule type" value="Genomic_DNA"/>
</dbReference>
<dbReference type="Proteomes" id="UP000640274">
    <property type="component" value="Unassembled WGS sequence"/>
</dbReference>
<sequence>MKQIEWFQDYRQHKKFIDGVFQEKDVILQNLKDEGKERIFHVLSFGGGTQSAHLLEQHFRGEIHYDYIIFSDTGAEPEFIREQVRWWQLRQKQVGNTTPFLITHHGSMERGLEEMLMRYILTDYQRFQMPVYCNSVNQDGEITPAGILPRQCTVDFKIVPVKQAARKAVLELLGLKPGQRLPKDIGFIIDIGFSLDEIRRIHTYRSPQYEYIRLAYPLVEENRTTDESLAFLSNQGFPMRRSRCYLCPFHCGADRGIGMDWEEIIREEPFSFLKACWFDSRLREVQATGNKIMRSIPYLHYSRRPLSYVFEQEFRILHQSYNSRLQEWEKEWKEFIASKYGLKIVA</sequence>
<evidence type="ECO:0008006" key="3">
    <source>
        <dbReference type="Google" id="ProtNLM"/>
    </source>
</evidence>
<evidence type="ECO:0000313" key="2">
    <source>
        <dbReference type="Proteomes" id="UP000640274"/>
    </source>
</evidence>
<reference evidence="1" key="1">
    <citation type="submission" date="2020-12" db="EMBL/GenBank/DDBJ databases">
        <authorList>
            <person name="Huq M.A."/>
        </authorList>
    </citation>
    <scope>NUCLEOTIDE SEQUENCE</scope>
    <source>
        <strain evidence="1">MAHUQ-46</strain>
    </source>
</reference>
<gene>
    <name evidence="1" type="ORF">JFN88_11145</name>
</gene>
<accession>A0A934J6U7</accession>
<dbReference type="RefSeq" id="WP_199019373.1">
    <property type="nucleotide sequence ID" value="NZ_JAELUP010000056.1"/>
</dbReference>